<sequence>MDRAPLHTVAEHSTPLLSYVVSNNRSTSCDCIVHSLLTNRKIELRTNVVEALGELETTRMMFRSSREVTFLGLPVDFFLPY</sequence>
<proteinExistence type="predicted"/>
<reference evidence="1" key="2">
    <citation type="submission" date="2022-06" db="UniProtKB">
        <authorList>
            <consortium name="EnsemblMetazoa"/>
        </authorList>
    </citation>
    <scope>IDENTIFICATION</scope>
    <source>
        <strain evidence="1">DF5081</strain>
    </source>
</reference>
<dbReference type="AlphaFoldDB" id="A0A8R1EHW5"/>
<name>A0A8R1EHW5_CAEJA</name>
<organism evidence="1 2">
    <name type="scientific">Caenorhabditis japonica</name>
    <dbReference type="NCBI Taxonomy" id="281687"/>
    <lineage>
        <taxon>Eukaryota</taxon>
        <taxon>Metazoa</taxon>
        <taxon>Ecdysozoa</taxon>
        <taxon>Nematoda</taxon>
        <taxon>Chromadorea</taxon>
        <taxon>Rhabditida</taxon>
        <taxon>Rhabditina</taxon>
        <taxon>Rhabditomorpha</taxon>
        <taxon>Rhabditoidea</taxon>
        <taxon>Rhabditidae</taxon>
        <taxon>Peloderinae</taxon>
        <taxon>Caenorhabditis</taxon>
    </lineage>
</organism>
<protein>
    <submittedName>
        <fullName evidence="1">Uncharacterized protein</fullName>
    </submittedName>
</protein>
<accession>A0A8R1EHW5</accession>
<reference evidence="2" key="1">
    <citation type="submission" date="2010-08" db="EMBL/GenBank/DDBJ databases">
        <authorList>
            <consortium name="Caenorhabditis japonica Sequencing Consortium"/>
            <person name="Wilson R.K."/>
        </authorList>
    </citation>
    <scope>NUCLEOTIDE SEQUENCE [LARGE SCALE GENOMIC DNA]</scope>
    <source>
        <strain evidence="2">DF5081</strain>
    </source>
</reference>
<dbReference type="Proteomes" id="UP000005237">
    <property type="component" value="Unassembled WGS sequence"/>
</dbReference>
<evidence type="ECO:0000313" key="1">
    <source>
        <dbReference type="EnsemblMetazoa" id="CJA37248.1"/>
    </source>
</evidence>
<keyword evidence="2" id="KW-1185">Reference proteome</keyword>
<evidence type="ECO:0000313" key="2">
    <source>
        <dbReference type="Proteomes" id="UP000005237"/>
    </source>
</evidence>
<dbReference type="EnsemblMetazoa" id="CJA37248.1">
    <property type="protein sequence ID" value="CJA37248.1"/>
    <property type="gene ID" value="WBGene00213095"/>
</dbReference>